<keyword evidence="1" id="KW-0812">Transmembrane</keyword>
<accession>A0A1J0GJG1</accession>
<organism evidence="2 3">
    <name type="scientific">Clostridium estertheticum subsp. estertheticum</name>
    <dbReference type="NCBI Taxonomy" id="1552"/>
    <lineage>
        <taxon>Bacteria</taxon>
        <taxon>Bacillati</taxon>
        <taxon>Bacillota</taxon>
        <taxon>Clostridia</taxon>
        <taxon>Eubacteriales</taxon>
        <taxon>Clostridiaceae</taxon>
        <taxon>Clostridium</taxon>
    </lineage>
</organism>
<dbReference type="AlphaFoldDB" id="A0A1J0GJG1"/>
<keyword evidence="1" id="KW-1133">Transmembrane helix</keyword>
<keyword evidence="1" id="KW-0472">Membrane</keyword>
<name>A0A1J0GJG1_9CLOT</name>
<dbReference type="STRING" id="1552.A7L45_16110"/>
<gene>
    <name evidence="2" type="ORF">A7L45_16110</name>
</gene>
<evidence type="ECO:0008006" key="4">
    <source>
        <dbReference type="Google" id="ProtNLM"/>
    </source>
</evidence>
<feature type="transmembrane region" description="Helical" evidence="1">
    <location>
        <begin position="12"/>
        <end position="36"/>
    </location>
</feature>
<reference evidence="3" key="1">
    <citation type="journal article" date="2016" name="Front. Microbiol.">
        <title>Complete Genome Sequence of Clostridium estertheticum DSM 8809, a Microbe Identified in Spoiled Vacuum Packed Beef.</title>
        <authorList>
            <person name="Yu Z."/>
            <person name="Gunn L."/>
            <person name="Brennan E."/>
            <person name="Reid R."/>
            <person name="Wall P.G."/>
            <person name="Gaora O.P."/>
            <person name="Hurley D."/>
            <person name="Bolton D."/>
            <person name="Fanning S."/>
        </authorList>
    </citation>
    <scope>NUCLEOTIDE SEQUENCE [LARGE SCALE GENOMIC DNA]</scope>
    <source>
        <strain evidence="3">DSM 8809</strain>
    </source>
</reference>
<proteinExistence type="predicted"/>
<evidence type="ECO:0000256" key="1">
    <source>
        <dbReference type="SAM" id="Phobius"/>
    </source>
</evidence>
<dbReference type="NCBIfam" id="TIGR02532">
    <property type="entry name" value="IV_pilin_GFxxxE"/>
    <property type="match status" value="1"/>
</dbReference>
<dbReference type="Proteomes" id="UP000182569">
    <property type="component" value="Chromosome"/>
</dbReference>
<dbReference type="InterPro" id="IPR012902">
    <property type="entry name" value="N_methyl_site"/>
</dbReference>
<keyword evidence="3" id="KW-1185">Reference proteome</keyword>
<protein>
    <recommendedName>
        <fullName evidence="4">Prepilin-type N-terminal cleavage/methylation domain-containing protein</fullName>
    </recommendedName>
</protein>
<evidence type="ECO:0000313" key="2">
    <source>
        <dbReference type="EMBL" id="APC41493.1"/>
    </source>
</evidence>
<dbReference type="EMBL" id="CP015756">
    <property type="protein sequence ID" value="APC41493.1"/>
    <property type="molecule type" value="Genomic_DNA"/>
</dbReference>
<evidence type="ECO:0000313" key="3">
    <source>
        <dbReference type="Proteomes" id="UP000182569"/>
    </source>
</evidence>
<dbReference type="RefSeq" id="WP_071613786.1">
    <property type="nucleotide sequence ID" value="NZ_CP015756.1"/>
</dbReference>
<dbReference type="PROSITE" id="PS00409">
    <property type="entry name" value="PROKAR_NTER_METHYL"/>
    <property type="match status" value="1"/>
</dbReference>
<dbReference type="Pfam" id="PF07963">
    <property type="entry name" value="N_methyl"/>
    <property type="match status" value="1"/>
</dbReference>
<sequence length="176" mass="19692">MSCYYNKKGFTLIEIIVVIAISSILITAIFSVLSFAQRGLSMSEKRFQTQSGVRIPLEYLSKQLRNASSLSIITIEQAKQDLLNNKANDYIFIENGKIHHYKYNSGTYTELILSEGLTENNIFSKAGDDVLSISLSSQAYQSTTNIKMINFSLTSPVTIIQGEITDKAIKFSRVNN</sequence>
<dbReference type="KEGG" id="ceu:A7L45_16110"/>